<evidence type="ECO:0000313" key="3">
    <source>
        <dbReference type="Proteomes" id="UP000182961"/>
    </source>
</evidence>
<dbReference type="RefSeq" id="WP_024981062.1">
    <property type="nucleotide sequence ID" value="NZ_CBCRUM010000002.1"/>
</dbReference>
<evidence type="ECO:0000256" key="1">
    <source>
        <dbReference type="SAM" id="SignalP"/>
    </source>
</evidence>
<dbReference type="PANTHER" id="PTHR47406">
    <property type="entry name" value="COAGULATION FACTOR 5/8 TYPE, C-TERMINAL"/>
    <property type="match status" value="1"/>
</dbReference>
<organism evidence="2 3">
    <name type="scientific">Flavobacterium succinicans</name>
    <dbReference type="NCBI Taxonomy" id="29536"/>
    <lineage>
        <taxon>Bacteria</taxon>
        <taxon>Pseudomonadati</taxon>
        <taxon>Bacteroidota</taxon>
        <taxon>Flavobacteriia</taxon>
        <taxon>Flavobacteriales</taxon>
        <taxon>Flavobacteriaceae</taxon>
        <taxon>Flavobacterium</taxon>
    </lineage>
</organism>
<reference evidence="3" key="1">
    <citation type="submission" date="2016-10" db="EMBL/GenBank/DDBJ databases">
        <authorList>
            <person name="Varghese N."/>
            <person name="Submissions S."/>
        </authorList>
    </citation>
    <scope>NUCLEOTIDE SEQUENCE [LARGE SCALE GENOMIC DNA]</scope>
    <source>
        <strain evidence="3">DSM 4002</strain>
    </source>
</reference>
<dbReference type="AlphaFoldDB" id="A0A1I4UD83"/>
<dbReference type="Proteomes" id="UP000182961">
    <property type="component" value="Unassembled WGS sequence"/>
</dbReference>
<dbReference type="EMBL" id="FOUT01000003">
    <property type="protein sequence ID" value="SFM86801.1"/>
    <property type="molecule type" value="Genomic_DNA"/>
</dbReference>
<evidence type="ECO:0008006" key="4">
    <source>
        <dbReference type="Google" id="ProtNLM"/>
    </source>
</evidence>
<gene>
    <name evidence="2" type="ORF">SAMN05444143_103110</name>
</gene>
<evidence type="ECO:0000313" key="2">
    <source>
        <dbReference type="EMBL" id="SFM86801.1"/>
    </source>
</evidence>
<protein>
    <recommendedName>
        <fullName evidence="4">DUF4838 domain-containing protein</fullName>
    </recommendedName>
</protein>
<dbReference type="PANTHER" id="PTHR47406:SF2">
    <property type="entry name" value="ALPHA GLUCURONIDASE N-TERMINAL DOMAIN-CONTAINING PROTEIN"/>
    <property type="match status" value="1"/>
</dbReference>
<name>A0A1I4UD83_9FLAO</name>
<proteinExistence type="predicted"/>
<accession>A0A1I4UD83</accession>
<keyword evidence="1" id="KW-0732">Signal</keyword>
<feature type="chain" id="PRO_5010384817" description="DUF4838 domain-containing protein" evidence="1">
    <location>
        <begin position="24"/>
        <end position="742"/>
    </location>
</feature>
<dbReference type="eggNOG" id="COG3525">
    <property type="taxonomic scope" value="Bacteria"/>
</dbReference>
<feature type="signal peptide" evidence="1">
    <location>
        <begin position="1"/>
        <end position="23"/>
    </location>
</feature>
<dbReference type="InterPro" id="IPR032287">
    <property type="entry name" value="DUF4838"/>
</dbReference>
<sequence length="742" mass="86090">MNLKTKLLLLFINGIISLTTSMAQSNTIQISNQQKKVAITYSCAESKFAAEILYSFVEKSFPNTFEISNTKTSNNDTTIILEIEKKNKELKDQEFILKSNTLSISLLATNLKALKYAVYTLLEKWEFRKFSSTVTYVPKPISFSFPQNFYQKYSPSFTYRYLLYPDCYDESFREWHKLDWHQDDFGLWGHTFDRLVPPKDFFKKNPKLFALYNGKRRAESLCMTNDTVVKLVSDYLKKEIDQKPNAKFFSISQNDDVIHCECQKCKDLNSKHGGPQGALYHFLNVIAKKYPKIQISTLAYLHTFNPPTNLTIAPNITTIFCPIEMDRGLPISLENRNKSIANTLNRWGKTNKNVLVWDYTVQFSNYLSPFPNLSYCKENYTKFKKSNVKGVFVQGYADVPGDLSELRQYLLAKLLWDTNIDVQTTTADFLRGYYGKAANSIQEYLNLLSSNQKKSKAYLDIYSGPIQNRNTYLTPEAMDQYDQILEEALNAVTNDNLIKSRIEKLRLSLEYVYFEQSKFYGTDAHGLFVSDENGKKMVRNGLTERVLQFSQQCNKMGIYELSEGGISPNKYYEDWLVISKNTTQHLGEKMKINILTSPAPEYAGKGAQELMDGIKGYHDFNINWMGWYGTNPEIEINPNAIAFNTIKVTFLEDQRHWIFPPKALTILGLKNKHWETITTKKGEPIIENYDITPKTWEITNPNFRKYKKIKLVIQNQETVPSWRFRKNKKPMIMLDEIEVFLN</sequence>
<dbReference type="Pfam" id="PF16126">
    <property type="entry name" value="DUF4838"/>
    <property type="match status" value="1"/>
</dbReference>
<keyword evidence="3" id="KW-1185">Reference proteome</keyword>